<dbReference type="OrthoDB" id="5630294at2"/>
<sequence>MPGLLWNLQNGFCLSWATVVRACFLVAALFFTAVSVGPSRQSVAAELDETRQRRSSATASLVWDNVTAKSGYLSGVKPQHRLVSRMSCIELSPGQCIEFFVPSHELVRVVSCQSGPLRDRVQIWTSDGSGMYRKHNAARSADGCSLVAAPDHSGVSLAKVCRPRGTSGSVCVAVFTSRRQTPKLLDYYRCPILRCGDMVEIKDDRGSPARMYSMVPEGQSRHLKVSGPKRLRIESRLKYGLDVPHRQPYWIQVYIDGVLHRVLTFTTEPNRDHRVFVDGCEGLVGRREFAYVDIDCGDRKVEIKSTHAAYISVNAIGLELCRPDLNRNFDFPTWENVRKAVSIWDASESYQSAQVSAQVTHDTFLNHAPGQWNDTWNGIDGPIRDTSDHGLQVDQMLTSDLSSGSGPIWDPYLNQQRITHLARDNRIQHGGLRAYMWMRAIATRHYGDADFGDEISVAEMASRMREHTSFRDLLPEISGDQNDQRRIAFVNRRIRGPKQTATETIIGEQHLPTAVASLPTTTVCRLPLGSDERLQYRIPELLGASVLRVVVDQSHLSQNACLMVQFDDSPPIELAVSPRVPLKETCMAPGAAAAALSCLSTVHSRYDSGTAGGPFAMWNESAPMTRAATAELVKPAHVQTVRVWLANCPSPPVYIGLQYLDGRQSTLPETAFRALNSILTAAGDDSPIGRFAQQEINNDSRPIERLLRTNFDAFSRTIQPSWEIDPPKELWNDVLLDQLSSEAADFAIQGQWPEAIANWTKIVRHSVGGRRREAILSRADALQSAGEHFLAEKEWRGWLRYSDDLVLQAQAVDRLLQAAGDDQRLRESILSFAAIQRQDNLFTLKLARQLMDNGRHRFALLVLSSMKADEHNEDILLRCSYQVQWWKLFDETVARLHDPQAKNLWMGLKELKLGRYEHAHRLLQNGGGEGARWLQHWQAGDRIFGAMASTQASERLAAIGEWEAWQQNHPGNRVWVSESAAIRSPVQMRQVYLDQRGFHVPTSFVDQGQKATVNLHGPAQVRLQIRPVHPLNSDGLSRGEPKRNVEPIDDWILMSGSGETRRIPILQNRPSSTSRMSESSGLSPGSVETVEIELPPGLNQFHVECEESPFLISVETLRPEIALPTLPWINDTTLATVVKGSFGRHRHTCDLSAGPLDKDTCTDCVRMICRNRQCRSIPLCFDAMLCGCHELHAAEYYFGRLSYNDTKQWENRVVATEQPIEIVGQDAEIQSAIQLFADSQEADRDGFALGAIVAMHKLSRTYPDRNDIRDLLDRMMKGTKWDAFRQFDSRAGVHALPTSGWTPSSPRARAIAALFGDDIGTHVLTGSQQLTLLLNQPESTEIEVALRRPRLSFLPTGNTSVVLESRLRTQTVTLDDPAKRTIARVTIGSGPHSLQVSQADPLMNHFLHVDLNEVLPDGTVVPINHEKVRMAERTRTYQVATADEPLTFRIAGPALLRIDRNENGRRSHQFLAVEGEKSFALEPSAGVESALLRIYQLKPGGESTPSLQVAPTPIPPPDRWADQVVQAAYDSVDYANEVETLDQLAMRSPDLLPLTLQMQNAADLGLQSLGSQRLGTLAATAGYRQRDAVEEFNRVANTERFFEMQLSRYHYDQWHDRYSANHLIARLRQDGGPTLGMIHEGSRTYPFGKCATDACANGWGDLQFSYKAYAYGQFDGEPILDSVSSTPWSAGISARISRRHELSTTWHHMPGVSLFARSLSDHRNGYASGELDQDVFTQYKSDHRQGMRFSDRLVYQACLDRRYWVSPSLMTNDQEWTPDNVGVQFGTDQLLGPLQFQMAYRMTGYLSDNDRKEASLQNVLYLDLTLETWNSKTQRSEVAFSMRNDLTSGRSNFGINFAIFHNHSRGYRDLRPGATLFRSIRQERAAKHYSANR</sequence>
<protein>
    <submittedName>
        <fullName evidence="2">Uncharacterized protein</fullName>
    </submittedName>
</protein>
<accession>A0A517NXF0</accession>
<organism evidence="2 3">
    <name type="scientific">Stieleria marina</name>
    <dbReference type="NCBI Taxonomy" id="1930275"/>
    <lineage>
        <taxon>Bacteria</taxon>
        <taxon>Pseudomonadati</taxon>
        <taxon>Planctomycetota</taxon>
        <taxon>Planctomycetia</taxon>
        <taxon>Pirellulales</taxon>
        <taxon>Pirellulaceae</taxon>
        <taxon>Stieleria</taxon>
    </lineage>
</organism>
<keyword evidence="1" id="KW-1133">Transmembrane helix</keyword>
<dbReference type="EMBL" id="CP036526">
    <property type="protein sequence ID" value="QDT11807.1"/>
    <property type="molecule type" value="Genomic_DNA"/>
</dbReference>
<dbReference type="Proteomes" id="UP000319817">
    <property type="component" value="Chromosome"/>
</dbReference>
<keyword evidence="1" id="KW-0472">Membrane</keyword>
<evidence type="ECO:0000313" key="2">
    <source>
        <dbReference type="EMBL" id="QDT11807.1"/>
    </source>
</evidence>
<dbReference type="RefSeq" id="WP_145419579.1">
    <property type="nucleotide sequence ID" value="NZ_CP036526.1"/>
</dbReference>
<proteinExistence type="predicted"/>
<keyword evidence="3" id="KW-1185">Reference proteome</keyword>
<evidence type="ECO:0000256" key="1">
    <source>
        <dbReference type="SAM" id="Phobius"/>
    </source>
</evidence>
<reference evidence="2 3" key="1">
    <citation type="submission" date="2019-02" db="EMBL/GenBank/DDBJ databases">
        <title>Deep-cultivation of Planctomycetes and their phenomic and genomic characterization uncovers novel biology.</title>
        <authorList>
            <person name="Wiegand S."/>
            <person name="Jogler M."/>
            <person name="Boedeker C."/>
            <person name="Pinto D."/>
            <person name="Vollmers J."/>
            <person name="Rivas-Marin E."/>
            <person name="Kohn T."/>
            <person name="Peeters S.H."/>
            <person name="Heuer A."/>
            <person name="Rast P."/>
            <person name="Oberbeckmann S."/>
            <person name="Bunk B."/>
            <person name="Jeske O."/>
            <person name="Meyerdierks A."/>
            <person name="Storesund J.E."/>
            <person name="Kallscheuer N."/>
            <person name="Luecker S."/>
            <person name="Lage O.M."/>
            <person name="Pohl T."/>
            <person name="Merkel B.J."/>
            <person name="Hornburger P."/>
            <person name="Mueller R.-W."/>
            <person name="Bruemmer F."/>
            <person name="Labrenz M."/>
            <person name="Spormann A.M."/>
            <person name="Op den Camp H."/>
            <person name="Overmann J."/>
            <person name="Amann R."/>
            <person name="Jetten M.S.M."/>
            <person name="Mascher T."/>
            <person name="Medema M.H."/>
            <person name="Devos D.P."/>
            <person name="Kaster A.-K."/>
            <person name="Ovreas L."/>
            <person name="Rohde M."/>
            <person name="Galperin M.Y."/>
            <person name="Jogler C."/>
        </authorList>
    </citation>
    <scope>NUCLEOTIDE SEQUENCE [LARGE SCALE GENOMIC DNA]</scope>
    <source>
        <strain evidence="2 3">K23_9</strain>
    </source>
</reference>
<name>A0A517NXF0_9BACT</name>
<feature type="transmembrane region" description="Helical" evidence="1">
    <location>
        <begin position="12"/>
        <end position="34"/>
    </location>
</feature>
<evidence type="ECO:0000313" key="3">
    <source>
        <dbReference type="Proteomes" id="UP000319817"/>
    </source>
</evidence>
<gene>
    <name evidence="2" type="ORF">K239x_38070</name>
</gene>
<keyword evidence="1" id="KW-0812">Transmembrane</keyword>